<dbReference type="GO" id="GO:0016787">
    <property type="term" value="F:hydrolase activity"/>
    <property type="evidence" value="ECO:0007669"/>
    <property type="project" value="InterPro"/>
</dbReference>
<keyword evidence="3" id="KW-1185">Reference proteome</keyword>
<dbReference type="STRING" id="443610.VE25_11150"/>
<dbReference type="SUPFAM" id="SSF51556">
    <property type="entry name" value="Metallo-dependent hydrolases"/>
    <property type="match status" value="1"/>
</dbReference>
<dbReference type="InterPro" id="IPR006680">
    <property type="entry name" value="Amidohydro-rel"/>
</dbReference>
<protein>
    <recommendedName>
        <fullName evidence="1">Amidohydrolase-related domain-containing protein</fullName>
    </recommendedName>
</protein>
<dbReference type="InterPro" id="IPR032466">
    <property type="entry name" value="Metal_Hydrolase"/>
</dbReference>
<dbReference type="Proteomes" id="UP000033632">
    <property type="component" value="Unassembled WGS sequence"/>
</dbReference>
<sequence>MASLTEAALCLPPRPLRNRAGIKLPDGTCDSHLHVFAADAPLAAVRSYTPRPETLAGWLALAESFNIARGIVVQPSVYGLDNSVLLTALAAEPKRLRGVVVIDGTAGDAELARLRRLGVRGIRINLTNKAGIGLEAIEALGPRIARHGWHLQFQVKPNSLDVVAGIGRRTGLTAVIDHLAFMPLDEPGNVLAALRRVLDGGTVLLKITAPYRLRDNTRRDGYREVVAGLAATHPERLLWGSDWPHTELFEAMPEEDDLVALALDALPRHCHETVFVRNPDALYWSD</sequence>
<dbReference type="Pfam" id="PF04909">
    <property type="entry name" value="Amidohydro_2"/>
    <property type="match status" value="1"/>
</dbReference>
<comment type="caution">
    <text evidence="2">The sequence shown here is derived from an EMBL/GenBank/DDBJ whole genome shotgun (WGS) entry which is preliminary data.</text>
</comment>
<feature type="domain" description="Amidohydrolase-related" evidence="1">
    <location>
        <begin position="29"/>
        <end position="283"/>
    </location>
</feature>
<dbReference type="EMBL" id="JZEX01000108">
    <property type="protein sequence ID" value="KKB11725.1"/>
    <property type="molecule type" value="Genomic_DNA"/>
</dbReference>
<name>A0A0F5FT27_9HYPH</name>
<organism evidence="2 3">
    <name type="scientific">Devosia geojensis</name>
    <dbReference type="NCBI Taxonomy" id="443610"/>
    <lineage>
        <taxon>Bacteria</taxon>
        <taxon>Pseudomonadati</taxon>
        <taxon>Pseudomonadota</taxon>
        <taxon>Alphaproteobacteria</taxon>
        <taxon>Hyphomicrobiales</taxon>
        <taxon>Devosiaceae</taxon>
        <taxon>Devosia</taxon>
    </lineage>
</organism>
<dbReference type="Gene3D" id="3.20.20.140">
    <property type="entry name" value="Metal-dependent hydrolases"/>
    <property type="match status" value="1"/>
</dbReference>
<evidence type="ECO:0000313" key="2">
    <source>
        <dbReference type="EMBL" id="KKB11725.1"/>
    </source>
</evidence>
<reference evidence="2 3" key="1">
    <citation type="submission" date="2015-03" db="EMBL/GenBank/DDBJ databases">
        <authorList>
            <person name="Hassan Y.I."/>
            <person name="Lepp D."/>
            <person name="Li X.-Z."/>
            <person name="Zhou T."/>
        </authorList>
    </citation>
    <scope>NUCLEOTIDE SEQUENCE [LARGE SCALE GENOMIC DNA]</scope>
    <source>
        <strain evidence="2 3">BD-c194</strain>
    </source>
</reference>
<dbReference type="RefSeq" id="WP_046108692.1">
    <property type="nucleotide sequence ID" value="NZ_JZEX01000108.1"/>
</dbReference>
<dbReference type="AlphaFoldDB" id="A0A0F5FT27"/>
<dbReference type="PATRIC" id="fig|443610.3.peg.434"/>
<dbReference type="PANTHER" id="PTHR35563">
    <property type="entry name" value="BARREL METAL-DEPENDENT HYDROLASE, PUTATIVE (AFU_ORTHOLOGUE AFUA_1G16240)-RELATED"/>
    <property type="match status" value="1"/>
</dbReference>
<dbReference type="PANTHER" id="PTHR35563:SF2">
    <property type="entry name" value="BARREL METAL-DEPENDENT HYDROLASE, PUTATIVE (AFU_ORTHOLOGUE AFUA_1G16240)-RELATED"/>
    <property type="match status" value="1"/>
</dbReference>
<proteinExistence type="predicted"/>
<dbReference type="InterPro" id="IPR052358">
    <property type="entry name" value="Aro_Compnd_Degr_Hydrolases"/>
</dbReference>
<accession>A0A0F5FT27</accession>
<evidence type="ECO:0000313" key="3">
    <source>
        <dbReference type="Proteomes" id="UP000033632"/>
    </source>
</evidence>
<gene>
    <name evidence="2" type="ORF">VE25_11150</name>
</gene>
<dbReference type="OrthoDB" id="9787654at2"/>
<evidence type="ECO:0000259" key="1">
    <source>
        <dbReference type="Pfam" id="PF04909"/>
    </source>
</evidence>